<dbReference type="EMBL" id="VEPZ02001428">
    <property type="protein sequence ID" value="KAE8673386.1"/>
    <property type="molecule type" value="Genomic_DNA"/>
</dbReference>
<feature type="region of interest" description="Disordered" evidence="1">
    <location>
        <begin position="169"/>
        <end position="190"/>
    </location>
</feature>
<reference evidence="2" key="1">
    <citation type="submission" date="2019-09" db="EMBL/GenBank/DDBJ databases">
        <title>Draft genome information of white flower Hibiscus syriacus.</title>
        <authorList>
            <person name="Kim Y.-M."/>
        </authorList>
    </citation>
    <scope>NUCLEOTIDE SEQUENCE [LARGE SCALE GENOMIC DNA]</scope>
    <source>
        <strain evidence="2">YM2019G1</strain>
    </source>
</reference>
<protein>
    <submittedName>
        <fullName evidence="2">Transcriptional factor B3 family protein / auxin-responsive factor AUX/IAA-related isoform 2</fullName>
    </submittedName>
</protein>
<accession>A0A6A2Y8Q0</accession>
<evidence type="ECO:0000256" key="1">
    <source>
        <dbReference type="SAM" id="MobiDB-lite"/>
    </source>
</evidence>
<evidence type="ECO:0000313" key="3">
    <source>
        <dbReference type="Proteomes" id="UP000436088"/>
    </source>
</evidence>
<name>A0A6A2Y8Q0_HIBSY</name>
<sequence>MVGIDTDSNSIDIEGLTTINFIVGIDTKCAYQLIVGIARANPIVLSESFCSNNLRSPSSKRNRVGLPSGESEFIVPDGGASDFTEPLRFQRVLQGQDISNFNPFYNRAAIGESDISYKGVGFGESFRFHKVLQGQEIFVSSLYGKSSTAEETRGNESLGVVRNSGRLSGSRRGWSSSMQGYNTRSPMRPSASFAQVSSPSLVLMFQQASNPILNFNPVHKFNSLEKYGTKLLPASIGEHDSHGRHHVTMDSFCHANDSVVGSPPLAAQPALQTNQELASSC</sequence>
<proteinExistence type="predicted"/>
<dbReference type="AlphaFoldDB" id="A0A6A2Y8Q0"/>
<comment type="caution">
    <text evidence="2">The sequence shown here is derived from an EMBL/GenBank/DDBJ whole genome shotgun (WGS) entry which is preliminary data.</text>
</comment>
<gene>
    <name evidence="2" type="ORF">F3Y22_tig00111792pilonHSYRG00163</name>
</gene>
<dbReference type="Proteomes" id="UP000436088">
    <property type="component" value="Unassembled WGS sequence"/>
</dbReference>
<keyword evidence="3" id="KW-1185">Reference proteome</keyword>
<evidence type="ECO:0000313" key="2">
    <source>
        <dbReference type="EMBL" id="KAE8673386.1"/>
    </source>
</evidence>
<organism evidence="2 3">
    <name type="scientific">Hibiscus syriacus</name>
    <name type="common">Rose of Sharon</name>
    <dbReference type="NCBI Taxonomy" id="106335"/>
    <lineage>
        <taxon>Eukaryota</taxon>
        <taxon>Viridiplantae</taxon>
        <taxon>Streptophyta</taxon>
        <taxon>Embryophyta</taxon>
        <taxon>Tracheophyta</taxon>
        <taxon>Spermatophyta</taxon>
        <taxon>Magnoliopsida</taxon>
        <taxon>eudicotyledons</taxon>
        <taxon>Gunneridae</taxon>
        <taxon>Pentapetalae</taxon>
        <taxon>rosids</taxon>
        <taxon>malvids</taxon>
        <taxon>Malvales</taxon>
        <taxon>Malvaceae</taxon>
        <taxon>Malvoideae</taxon>
        <taxon>Hibiscus</taxon>
    </lineage>
</organism>